<reference evidence="1 2" key="1">
    <citation type="submission" date="2024-02" db="EMBL/GenBank/DDBJ databases">
        <title>Bacterial strain from lacustrine sediment.</title>
        <authorList>
            <person name="Petit C."/>
            <person name="Fadhlaoui K."/>
        </authorList>
    </citation>
    <scope>NUCLEOTIDE SEQUENCE [LARGE SCALE GENOMIC DNA]</scope>
    <source>
        <strain evidence="1 2">IPX-CK</strain>
    </source>
</reference>
<dbReference type="EMBL" id="CP146256">
    <property type="protein sequence ID" value="XAH76072.1"/>
    <property type="molecule type" value="Genomic_DNA"/>
</dbReference>
<protein>
    <submittedName>
        <fullName evidence="1">DUF6179 domain-containing protein</fullName>
    </submittedName>
</protein>
<keyword evidence="2" id="KW-1185">Reference proteome</keyword>
<evidence type="ECO:0000313" key="2">
    <source>
        <dbReference type="Proteomes" id="UP001451571"/>
    </source>
</evidence>
<dbReference type="Pfam" id="PF19677">
    <property type="entry name" value="DUF6179"/>
    <property type="match status" value="1"/>
</dbReference>
<sequence>MEYGIEELLPVVKYLTEKYTSKESTSITYEKAQQLMGAVLYCIEEREKHLQGGDDSSEQIQIVESGAKKSAMEAYKEGLQLVMDKVREAKSIYEEIMANFDSYESLCCYDTVARGMPAFFVHYDARFSPQNHLLTLDYPLLVNMPNELCGVDLICSYLKVIQLEQRFLQAFPRTYVIEAQKEYHKGYKELFLNLSSVVMRYIVGKMLEREEEAYKGNVEELEHKMKTLLHLFMELEYRKREEKDFCEEAESYLQEDIHSFAVEYKNYVHG</sequence>
<proteinExistence type="predicted"/>
<accession>A0ABZ3F2B0</accession>
<name>A0ABZ3F2B0_9FIRM</name>
<dbReference type="Proteomes" id="UP001451571">
    <property type="component" value="Chromosome"/>
</dbReference>
<evidence type="ECO:0000313" key="1">
    <source>
        <dbReference type="EMBL" id="XAH76072.1"/>
    </source>
</evidence>
<dbReference type="RefSeq" id="WP_342759645.1">
    <property type="nucleotide sequence ID" value="NZ_CP146256.1"/>
</dbReference>
<organism evidence="1 2">
    <name type="scientific">Kineothrix sedimenti</name>
    <dbReference type="NCBI Taxonomy" id="3123317"/>
    <lineage>
        <taxon>Bacteria</taxon>
        <taxon>Bacillati</taxon>
        <taxon>Bacillota</taxon>
        <taxon>Clostridia</taxon>
        <taxon>Lachnospirales</taxon>
        <taxon>Lachnospiraceae</taxon>
        <taxon>Kineothrix</taxon>
    </lineage>
</organism>
<gene>
    <name evidence="1" type="ORF">V6984_10040</name>
</gene>
<dbReference type="InterPro" id="IPR045751">
    <property type="entry name" value="DUF6179"/>
</dbReference>